<dbReference type="Gene3D" id="1.10.486.10">
    <property type="entry name" value="PCRA, domain 4"/>
    <property type="match status" value="1"/>
</dbReference>
<dbReference type="EC" id="3.1.11.5" evidence="15"/>
<protein>
    <recommendedName>
        <fullName evidence="15">RecBCD enzyme subunit RecB</fullName>
        <ecNumber evidence="15">3.1.11.5</ecNumber>
        <ecNumber evidence="15">5.6.2.4</ecNumber>
    </recommendedName>
    <alternativeName>
        <fullName evidence="15">DNA 3'-5' helicase subunit RecB</fullName>
    </alternativeName>
    <alternativeName>
        <fullName evidence="15">Exonuclease V subunit RecB</fullName>
        <shortName evidence="15">ExoV subunit RecB</shortName>
    </alternativeName>
    <alternativeName>
        <fullName evidence="15">Helicase/nuclease RecBCD subunit RecB</fullName>
    </alternativeName>
</protein>
<dbReference type="GO" id="GO:0000724">
    <property type="term" value="P:double-strand break repair via homologous recombination"/>
    <property type="evidence" value="ECO:0007669"/>
    <property type="project" value="UniProtKB-UniRule"/>
</dbReference>
<name>A0A840IF34_9ACTN</name>
<keyword evidence="7 15" id="KW-0269">Exonuclease</keyword>
<keyword evidence="10 15" id="KW-0238">DNA-binding</keyword>
<dbReference type="InterPro" id="IPR004586">
    <property type="entry name" value="RecB"/>
</dbReference>
<dbReference type="CDD" id="cd22352">
    <property type="entry name" value="RecB_C-like"/>
    <property type="match status" value="1"/>
</dbReference>
<comment type="domain">
    <text evidence="15">The C-terminal domain has nuclease activity and interacts with RecD. It interacts with RecA, facilitating its loading onto ssDNA.</text>
</comment>
<reference evidence="20 21" key="1">
    <citation type="submission" date="2020-08" db="EMBL/GenBank/DDBJ databases">
        <title>Genomic Encyclopedia of Archaeal and Bacterial Type Strains, Phase II (KMG-II): from individual species to whole genera.</title>
        <authorList>
            <person name="Goeker M."/>
        </authorList>
    </citation>
    <scope>NUCLEOTIDE SEQUENCE [LARGE SCALE GENOMIC DNA]</scope>
    <source>
        <strain evidence="20 21">DSM 23288</strain>
    </source>
</reference>
<dbReference type="InterPro" id="IPR014017">
    <property type="entry name" value="DNA_helicase_UvrD-like_C"/>
</dbReference>
<evidence type="ECO:0000256" key="3">
    <source>
        <dbReference type="ARBA" id="ARBA00022741"/>
    </source>
</evidence>
<dbReference type="GO" id="GO:0009338">
    <property type="term" value="C:exodeoxyribonuclease V complex"/>
    <property type="evidence" value="ECO:0007669"/>
    <property type="project" value="TreeGrafter"/>
</dbReference>
<proteinExistence type="inferred from homology"/>
<evidence type="ECO:0000259" key="18">
    <source>
        <dbReference type="PROSITE" id="PS51198"/>
    </source>
</evidence>
<evidence type="ECO:0000256" key="5">
    <source>
        <dbReference type="ARBA" id="ARBA00022801"/>
    </source>
</evidence>
<dbReference type="SUPFAM" id="SSF52540">
    <property type="entry name" value="P-loop containing nucleoside triphosphate hydrolases"/>
    <property type="match status" value="1"/>
</dbReference>
<comment type="cofactor">
    <cofactor evidence="15">
        <name>Mg(2+)</name>
        <dbReference type="ChEBI" id="CHEBI:18420"/>
    </cofactor>
    <text evidence="15">Binds 1 Mg(2+) ion per subunit.</text>
</comment>
<dbReference type="Proteomes" id="UP000585272">
    <property type="component" value="Unassembled WGS sequence"/>
</dbReference>
<keyword evidence="4 15" id="KW-0227">DNA damage</keyword>
<comment type="catalytic activity">
    <reaction evidence="14 15">
        <text>ATP + H2O = ADP + phosphate + H(+)</text>
        <dbReference type="Rhea" id="RHEA:13065"/>
        <dbReference type="ChEBI" id="CHEBI:15377"/>
        <dbReference type="ChEBI" id="CHEBI:15378"/>
        <dbReference type="ChEBI" id="CHEBI:30616"/>
        <dbReference type="ChEBI" id="CHEBI:43474"/>
        <dbReference type="ChEBI" id="CHEBI:456216"/>
        <dbReference type="EC" id="5.6.2.4"/>
    </reaction>
</comment>
<keyword evidence="8 15" id="KW-0067">ATP-binding</keyword>
<keyword evidence="9 15" id="KW-0460">Magnesium</keyword>
<keyword evidence="3 15" id="KW-0547">Nucleotide-binding</keyword>
<evidence type="ECO:0000256" key="8">
    <source>
        <dbReference type="ARBA" id="ARBA00022840"/>
    </source>
</evidence>
<dbReference type="RefSeq" id="WP_183343191.1">
    <property type="nucleotide sequence ID" value="NZ_JACHNU010000004.1"/>
</dbReference>
<feature type="compositionally biased region" description="Low complexity" evidence="17">
    <location>
        <begin position="848"/>
        <end position="858"/>
    </location>
</feature>
<feature type="compositionally biased region" description="Acidic residues" evidence="17">
    <location>
        <begin position="829"/>
        <end position="840"/>
    </location>
</feature>
<feature type="region of interest" description="DNA-binding and helicase activity, interacts with RecC" evidence="15">
    <location>
        <begin position="1"/>
        <end position="758"/>
    </location>
</feature>
<evidence type="ECO:0000256" key="17">
    <source>
        <dbReference type="SAM" id="MobiDB-lite"/>
    </source>
</evidence>
<keyword evidence="1 15" id="KW-0540">Nuclease</keyword>
<dbReference type="InterPro" id="IPR027417">
    <property type="entry name" value="P-loop_NTPase"/>
</dbReference>
<dbReference type="Gene3D" id="3.40.50.300">
    <property type="entry name" value="P-loop containing nucleotide triphosphate hydrolases"/>
    <property type="match status" value="2"/>
</dbReference>
<evidence type="ECO:0000259" key="19">
    <source>
        <dbReference type="PROSITE" id="PS51217"/>
    </source>
</evidence>
<dbReference type="SUPFAM" id="SSF52980">
    <property type="entry name" value="Restriction endonuclease-like"/>
    <property type="match status" value="1"/>
</dbReference>
<evidence type="ECO:0000256" key="12">
    <source>
        <dbReference type="ARBA" id="ARBA00023235"/>
    </source>
</evidence>
<evidence type="ECO:0000256" key="15">
    <source>
        <dbReference type="HAMAP-Rule" id="MF_01485"/>
    </source>
</evidence>
<feature type="binding site" evidence="15">
    <location>
        <position position="884"/>
    </location>
    <ligand>
        <name>Mg(2+)</name>
        <dbReference type="ChEBI" id="CHEBI:18420"/>
    </ligand>
</feature>
<dbReference type="GO" id="GO:0005829">
    <property type="term" value="C:cytosol"/>
    <property type="evidence" value="ECO:0007669"/>
    <property type="project" value="TreeGrafter"/>
</dbReference>
<dbReference type="GO" id="GO:0005524">
    <property type="term" value="F:ATP binding"/>
    <property type="evidence" value="ECO:0007669"/>
    <property type="project" value="UniProtKB-UniRule"/>
</dbReference>
<dbReference type="Pfam" id="PF00580">
    <property type="entry name" value="UvrD-helicase"/>
    <property type="match status" value="1"/>
</dbReference>
<dbReference type="PANTHER" id="PTHR11070">
    <property type="entry name" value="UVRD / RECB / PCRA DNA HELICASE FAMILY MEMBER"/>
    <property type="match status" value="1"/>
</dbReference>
<evidence type="ECO:0000256" key="10">
    <source>
        <dbReference type="ARBA" id="ARBA00023125"/>
    </source>
</evidence>
<evidence type="ECO:0000256" key="6">
    <source>
        <dbReference type="ARBA" id="ARBA00022806"/>
    </source>
</evidence>
<keyword evidence="12 15" id="KW-0413">Isomerase</keyword>
<evidence type="ECO:0000256" key="2">
    <source>
        <dbReference type="ARBA" id="ARBA00022723"/>
    </source>
</evidence>
<organism evidence="20 21">
    <name type="scientific">Conexibacter arvalis</name>
    <dbReference type="NCBI Taxonomy" id="912552"/>
    <lineage>
        <taxon>Bacteria</taxon>
        <taxon>Bacillati</taxon>
        <taxon>Actinomycetota</taxon>
        <taxon>Thermoleophilia</taxon>
        <taxon>Solirubrobacterales</taxon>
        <taxon>Conexibacteraceae</taxon>
        <taxon>Conexibacter</taxon>
    </lineage>
</organism>
<keyword evidence="2 15" id="KW-0479">Metal-binding</keyword>
<dbReference type="EC" id="5.6.2.4" evidence="15"/>
<dbReference type="PROSITE" id="PS51198">
    <property type="entry name" value="UVRD_HELICASE_ATP_BIND"/>
    <property type="match status" value="1"/>
</dbReference>
<feature type="active site" description="For nuclease activity" evidence="15">
    <location>
        <position position="1030"/>
    </location>
</feature>
<evidence type="ECO:0000256" key="16">
    <source>
        <dbReference type="PROSITE-ProRule" id="PRU00560"/>
    </source>
</evidence>
<evidence type="ECO:0000256" key="1">
    <source>
        <dbReference type="ARBA" id="ARBA00022722"/>
    </source>
</evidence>
<evidence type="ECO:0000313" key="21">
    <source>
        <dbReference type="Proteomes" id="UP000585272"/>
    </source>
</evidence>
<evidence type="ECO:0000256" key="7">
    <source>
        <dbReference type="ARBA" id="ARBA00022839"/>
    </source>
</evidence>
<dbReference type="Gene3D" id="3.90.320.10">
    <property type="match status" value="1"/>
</dbReference>
<dbReference type="PROSITE" id="PS51217">
    <property type="entry name" value="UVRD_HELICASE_CTER"/>
    <property type="match status" value="1"/>
</dbReference>
<feature type="domain" description="UvrD-like helicase C-terminal" evidence="19">
    <location>
        <begin position="368"/>
        <end position="639"/>
    </location>
</feature>
<dbReference type="EMBL" id="JACHNU010000004">
    <property type="protein sequence ID" value="MBB4663462.1"/>
    <property type="molecule type" value="Genomic_DNA"/>
</dbReference>
<dbReference type="InterPro" id="IPR011604">
    <property type="entry name" value="PDDEXK-like_dom_sf"/>
</dbReference>
<comment type="similarity">
    <text evidence="15">Belongs to the helicase family. UvrD subfamily.</text>
</comment>
<comment type="subunit">
    <text evidence="15">Heterotrimer of RecB, RecC and RecD. All subunits contribute to DNA-binding. Interacts with RecA.</text>
</comment>
<gene>
    <name evidence="15" type="primary">recB</name>
    <name evidence="20" type="ORF">BDZ31_003057</name>
</gene>
<comment type="caution">
    <text evidence="20">The sequence shown here is derived from an EMBL/GenBank/DDBJ whole genome shotgun (WGS) entry which is preliminary data.</text>
</comment>
<evidence type="ECO:0000313" key="20">
    <source>
        <dbReference type="EMBL" id="MBB4663462.1"/>
    </source>
</evidence>
<feature type="binding site" evidence="15">
    <location>
        <position position="1030"/>
    </location>
    <ligand>
        <name>Mg(2+)</name>
        <dbReference type="ChEBI" id="CHEBI:18420"/>
    </ligand>
</feature>
<dbReference type="PANTHER" id="PTHR11070:SF23">
    <property type="entry name" value="RECBCD ENZYME SUBUNIT RECB"/>
    <property type="match status" value="1"/>
</dbReference>
<sequence length="1139" mass="122158">MTAATGVDAFDPCGPLPEGVTVLEASAGTGKTWTIAALATRYVADGIPLDQLLIVTFTRMATGELRDRVRDRLATARDALDAIAAGADPERFDEIVRLLASGPNAEVARRRDRIVRALAEFDAATITTIHSFCQEALGELGFAADLDRDHRFQEEVRDLADQVVDDLYVRGFLTRPPHFGRAEAGRVALKAIDNPSAALEPSAAPRTTFAGMRHGLATAARAELDRRKRAAALVTFDDLLLRLRAALEGPDGAAVAARLHRRYRVALVDEFQDTDPDQWAIMRRAFAETGTTLVLIGDPKQAVYSFRGADVFAYLDAARAAGSHPTLRVNWRSDQGLLDAYDALFGEARLGHDEIVYRQVRAAAPNRAPRLHGAPGAAPLRIRVVPRDAPSVRTTPGGYASAPSARAHVARDLAADVVALLDAGARIETRDADGSALRHAPVGPGDVAVLVRKNAHAREIKAALEAAGVPAVVAGAGSVFAGESARDWLTLLEALERPELLARARAAALTAFLGWSAARVAAADEEAWDQLQQRLHVWAGVLRRHGVAALTETIMASERVAVRLLEAVGGERRLTDLRHVGELLHAAAVDGQLGVTALAAWLRRRIDAGDRDADAEDRARRLESDAEAVQVLTVHRSKGLEFPIVYCPYLWDPIWIPNEPTPATFHDADNGGRRTIDVALDEGNADYRRHRRQDKEEQLGEELRLAYVALTRARHQAVVWWAGSWSSRDSALGRLVFERDAHGNVPATGSFTPTDEAATARFEQLAAAAGGAIAVERSTVADGVRWSPPREPGSELEAASFDRALDVRWRRTSFTTITAAAHEARVASEVEEAAGADDGGDEPRLLPASGASGADGANAGAALRASPVPLSELPAGTRIGTLVHGVLEATDFAAEDLDGELAAQIDAALGRRRVDVGDPAALASGLRAAIETPLGDLAGGWRLRDLPRGARLDEPAFELPLVGGDAPSGDLTLAAVARVLRERLDPRDPLAGYADRLADPALRSHLRGYLAGAIDLVARPGGDVPYALVDYKTNRLAGPGEALTAWHHRPAALAEEMQRSHYALQALLYAVALHRYLRWRAPGYDAERDRPVVLYLFLRGMTGPETPVVDGAPCGVFTWRPPAGLVPALSDLLEHGAAR</sequence>
<feature type="domain" description="UvrD-like helicase ATP-binding" evidence="18">
    <location>
        <begin position="4"/>
        <end position="334"/>
    </location>
</feature>
<evidence type="ECO:0000256" key="9">
    <source>
        <dbReference type="ARBA" id="ARBA00022842"/>
    </source>
</evidence>
<feature type="region of interest" description="Nuclease activity, interacts with RecD and RecA" evidence="15">
    <location>
        <begin position="808"/>
        <end position="1139"/>
    </location>
</feature>
<keyword evidence="5 15" id="KW-0378">Hydrolase</keyword>
<evidence type="ECO:0000256" key="4">
    <source>
        <dbReference type="ARBA" id="ARBA00022763"/>
    </source>
</evidence>
<evidence type="ECO:0000256" key="14">
    <source>
        <dbReference type="ARBA" id="ARBA00048988"/>
    </source>
</evidence>
<dbReference type="InterPro" id="IPR000212">
    <property type="entry name" value="DNA_helicase_UvrD/REP"/>
</dbReference>
<evidence type="ECO:0000256" key="13">
    <source>
        <dbReference type="ARBA" id="ARBA00034617"/>
    </source>
</evidence>
<keyword evidence="11 15" id="KW-0234">DNA repair</keyword>
<dbReference type="InterPro" id="IPR011335">
    <property type="entry name" value="Restrct_endonuc-II-like"/>
</dbReference>
<dbReference type="GO" id="GO:0003677">
    <property type="term" value="F:DNA binding"/>
    <property type="evidence" value="ECO:0007669"/>
    <property type="project" value="UniProtKB-UniRule"/>
</dbReference>
<keyword evidence="6 15" id="KW-0347">Helicase</keyword>
<comment type="function">
    <text evidence="15">A helicase/nuclease that prepares dsDNA breaks (DSB) for recombinational DNA repair. Binds to DSBs and unwinds DNA via a highly rapid and processive ATP-dependent bidirectional helicase activity. Unwinds dsDNA until it encounters a Chi (crossover hotspot instigator) sequence from the 3' direction. Cuts ssDNA a few nucleotides 3' to the Chi site. The properties and activities of the enzyme are changed at Chi. The Chi-altered holoenzyme produces a long 3'-ssDNA overhang and facilitates RecA-binding to the ssDNA for homologous DNA recombination and repair. Holoenzyme degrades any linearized DNA that is unable to undergo homologous recombination. In the holoenzyme this subunit contributes ATPase, 3'-5' helicase, exonuclease activity and loads RecA onto ssDNA.</text>
</comment>
<dbReference type="InterPro" id="IPR014016">
    <property type="entry name" value="UvrD-like_ATP-bd"/>
</dbReference>
<feature type="region of interest" description="Disordered" evidence="17">
    <location>
        <begin position="826"/>
        <end position="858"/>
    </location>
</feature>
<comment type="domain">
    <text evidence="15">The N-terminal DNA-binding domain is a ssDNA-dependent ATPase and has ATP-dependent 3'-5' helicase function. This domain interacts with RecC.</text>
</comment>
<accession>A0A840IF34</accession>
<comment type="catalytic activity">
    <reaction evidence="13 15">
        <text>Couples ATP hydrolysis with the unwinding of duplex DNA by translocating in the 3'-5' direction.</text>
        <dbReference type="EC" id="5.6.2.4"/>
    </reaction>
</comment>
<feature type="binding site" evidence="16">
    <location>
        <begin position="25"/>
        <end position="32"/>
    </location>
    <ligand>
        <name>ATP</name>
        <dbReference type="ChEBI" id="CHEBI:30616"/>
    </ligand>
</feature>
<feature type="binding site" evidence="15">
    <location>
        <position position="1015"/>
    </location>
    <ligand>
        <name>Mg(2+)</name>
        <dbReference type="ChEBI" id="CHEBI:18420"/>
    </ligand>
</feature>
<comment type="catalytic activity">
    <reaction evidence="15">
        <text>Exonucleolytic cleavage (in the presence of ATP) in either 5'- to 3'- or 3'- to 5'-direction to yield 5'-phosphooligonucleotides.</text>
        <dbReference type="EC" id="3.1.11.5"/>
    </reaction>
</comment>
<evidence type="ECO:0000256" key="11">
    <source>
        <dbReference type="ARBA" id="ARBA00023204"/>
    </source>
</evidence>
<comment type="miscellaneous">
    <text evidence="15">In the RecBCD complex, RecB has a slow 3'-5' helicase, an exonuclease activity and loads RecA onto ssDNA, RecD has a fast 5'-3' helicase activity, while RecC stimulates the ATPase and processivity of the RecB helicase and contributes to recognition of the Chi site.</text>
</comment>
<dbReference type="GO" id="GO:0008854">
    <property type="term" value="F:exodeoxyribonuclease V activity"/>
    <property type="evidence" value="ECO:0007669"/>
    <property type="project" value="UniProtKB-EC"/>
</dbReference>
<dbReference type="GO" id="GO:0043138">
    <property type="term" value="F:3'-5' DNA helicase activity"/>
    <property type="evidence" value="ECO:0007669"/>
    <property type="project" value="UniProtKB-UniRule"/>
</dbReference>
<keyword evidence="21" id="KW-1185">Reference proteome</keyword>
<dbReference type="HAMAP" id="MF_01485">
    <property type="entry name" value="RecB"/>
    <property type="match status" value="1"/>
</dbReference>
<dbReference type="Pfam" id="PF13361">
    <property type="entry name" value="UvrD_C"/>
    <property type="match status" value="1"/>
</dbReference>
<dbReference type="AlphaFoldDB" id="A0A840IF34"/>
<dbReference type="GO" id="GO:0000287">
    <property type="term" value="F:magnesium ion binding"/>
    <property type="evidence" value="ECO:0007669"/>
    <property type="project" value="UniProtKB-UniRule"/>
</dbReference>